<name>A0A1C0AN79_9ACTN</name>
<dbReference type="Pfam" id="PF07731">
    <property type="entry name" value="Cu-oxidase_2"/>
    <property type="match status" value="1"/>
</dbReference>
<comment type="caution">
    <text evidence="2">The sequence shown here is derived from an EMBL/GenBank/DDBJ whole genome shotgun (WGS) entry which is preliminary data.</text>
</comment>
<reference evidence="3" key="1">
    <citation type="submission" date="2016-07" db="EMBL/GenBank/DDBJ databases">
        <authorList>
            <person name="Florea S."/>
            <person name="Webb J.S."/>
            <person name="Jaromczyk J."/>
            <person name="Schardl C.L."/>
        </authorList>
    </citation>
    <scope>NUCLEOTIDE SEQUENCE [LARGE SCALE GENOMIC DNA]</scope>
    <source>
        <strain evidence="3">IPBSL-7</strain>
    </source>
</reference>
<gene>
    <name evidence="2" type="ORF">BCR15_03275</name>
</gene>
<comment type="similarity">
    <text evidence="1">Belongs to the multicopper oxidase family.</text>
</comment>
<dbReference type="InterPro" id="IPR006311">
    <property type="entry name" value="TAT_signal"/>
</dbReference>
<dbReference type="Gene3D" id="2.60.40.420">
    <property type="entry name" value="Cupredoxins - blue copper proteins"/>
    <property type="match status" value="3"/>
</dbReference>
<dbReference type="SUPFAM" id="SSF49503">
    <property type="entry name" value="Cupredoxins"/>
    <property type="match status" value="3"/>
</dbReference>
<dbReference type="GO" id="GO:0005507">
    <property type="term" value="F:copper ion binding"/>
    <property type="evidence" value="ECO:0007669"/>
    <property type="project" value="InterPro"/>
</dbReference>
<dbReference type="PROSITE" id="PS51318">
    <property type="entry name" value="TAT"/>
    <property type="match status" value="1"/>
</dbReference>
<dbReference type="EMBL" id="MBQD01000020">
    <property type="protein sequence ID" value="OCL34719.1"/>
    <property type="molecule type" value="Genomic_DNA"/>
</dbReference>
<dbReference type="CDD" id="cd13891">
    <property type="entry name" value="CuRO_3_CotA_like"/>
    <property type="match status" value="1"/>
</dbReference>
<dbReference type="CDD" id="cd13844">
    <property type="entry name" value="CuRO_1_BOD_CotA_like"/>
    <property type="match status" value="1"/>
</dbReference>
<evidence type="ECO:0000313" key="2">
    <source>
        <dbReference type="EMBL" id="OCL34719.1"/>
    </source>
</evidence>
<dbReference type="RefSeq" id="WP_068751401.1">
    <property type="nucleotide sequence ID" value="NZ_LR214441.1"/>
</dbReference>
<dbReference type="InterPro" id="IPR011706">
    <property type="entry name" value="Cu-oxidase_C"/>
</dbReference>
<dbReference type="InterPro" id="IPR008972">
    <property type="entry name" value="Cupredoxin"/>
</dbReference>
<dbReference type="CDD" id="cd13868">
    <property type="entry name" value="CuRO_2_CotA_like"/>
    <property type="match status" value="1"/>
</dbReference>
<evidence type="ECO:0000256" key="1">
    <source>
        <dbReference type="ARBA" id="ARBA00010609"/>
    </source>
</evidence>
<dbReference type="AlphaFoldDB" id="A0A1C0AN79"/>
<sequence length="683" mass="74403">MISRRSFIAFSGAGALTLFVVDGMGAPVAVAALRGGTLRPNKIRKYRSPLLVPPAMPLAAEQRDGVDVYEISLRQFEQQILPEPHPATTVWGYGPTEGGVFHAPSLTIEAAVGRPVLVTWRNELVTVGGEPLPHLLPVDPTLHWANPPGGEDGRDEAPDFRGLTYVPSADPSEAESLPAGSYTRYWGPVPMVTHLHGAVGVGEHSDGYPEAWYLPAVELPDGYAAVGSWYEQFRGEAAAATGVDWEPGSAVCLYPNDSRPAALWFHDHTLGMTRLNVYAGPAGFYLLRDTPHEGITVAGSGEAAELPGPAPHLGDDPDATYLEIPLAIQDRSFNDDGSLFYPDARAFFDDTASGFIPDDEHVPPIWNPEFFGNVMIVNGRAWPFHTVEQRRYRFRVLNGCQSRFLILDFSPLPGVSVWQIGNEGGLLTAPVDITTHVKNRVLLGPAERADLIVDFTDVPVGDYPLNNLGPDAPFGGSRFKAADPSAAGRIMQFRVRPATSPDTSTPPAQLVLPPVPRVEGDPAIRRLALLEMMAPTLGVPVAAMLGVVDGDPAEEPSPARHVMWGDDVVVDPVAGTTEIWELYNATMDAHPVHLHEVTFEVVDRQPITVTEGMTPTVILTPGSYPRPPERWETGRKETVIAYPGEVTRLKARFEVPGRFVWHCHILEHEDNEMMLPFVIRPAD</sequence>
<dbReference type="GO" id="GO:0016491">
    <property type="term" value="F:oxidoreductase activity"/>
    <property type="evidence" value="ECO:0007669"/>
    <property type="project" value="InterPro"/>
</dbReference>
<evidence type="ECO:0000313" key="3">
    <source>
        <dbReference type="Proteomes" id="UP000093501"/>
    </source>
</evidence>
<organism evidence="2 3">
    <name type="scientific">Tessaracoccus lapidicaptus</name>
    <dbReference type="NCBI Taxonomy" id="1427523"/>
    <lineage>
        <taxon>Bacteria</taxon>
        <taxon>Bacillati</taxon>
        <taxon>Actinomycetota</taxon>
        <taxon>Actinomycetes</taxon>
        <taxon>Propionibacteriales</taxon>
        <taxon>Propionibacteriaceae</taxon>
        <taxon>Tessaracoccus</taxon>
    </lineage>
</organism>
<proteinExistence type="inferred from homology"/>
<dbReference type="PANTHER" id="PTHR48267">
    <property type="entry name" value="CUPREDOXIN SUPERFAMILY PROTEIN"/>
    <property type="match status" value="1"/>
</dbReference>
<keyword evidence="3" id="KW-1185">Reference proteome</keyword>
<protein>
    <submittedName>
        <fullName evidence="2">Bilirubin oxidase</fullName>
    </submittedName>
</protein>
<dbReference type="PANTHER" id="PTHR48267:SF1">
    <property type="entry name" value="BILIRUBIN OXIDASE"/>
    <property type="match status" value="1"/>
</dbReference>
<accession>A0A1C0AN79</accession>
<dbReference type="InterPro" id="IPR045087">
    <property type="entry name" value="Cu-oxidase_fam"/>
</dbReference>
<dbReference type="Proteomes" id="UP000093501">
    <property type="component" value="Unassembled WGS sequence"/>
</dbReference>